<reference evidence="8" key="1">
    <citation type="submission" date="2018-07" db="EMBL/GenBank/DDBJ databases">
        <authorList>
            <person name="Quirk P.G."/>
            <person name="Krulwich T.A."/>
        </authorList>
    </citation>
    <scope>NUCLEOTIDE SEQUENCE</scope>
    <source>
        <strain evidence="8">96224</strain>
    </source>
</reference>
<feature type="transmembrane region" description="Helical" evidence="6">
    <location>
        <begin position="211"/>
        <end position="235"/>
    </location>
</feature>
<feature type="transmembrane region" description="Helical" evidence="6">
    <location>
        <begin position="316"/>
        <end position="338"/>
    </location>
</feature>
<organism evidence="8">
    <name type="scientific">Blumeria graminis f. sp. tritici 96224</name>
    <dbReference type="NCBI Taxonomy" id="1268274"/>
    <lineage>
        <taxon>Eukaryota</taxon>
        <taxon>Fungi</taxon>
        <taxon>Dikarya</taxon>
        <taxon>Ascomycota</taxon>
        <taxon>Pezizomycotina</taxon>
        <taxon>Leotiomycetes</taxon>
        <taxon>Erysiphales</taxon>
        <taxon>Erysiphaceae</taxon>
        <taxon>Blumeria</taxon>
    </lineage>
</organism>
<feature type="transmembrane region" description="Helical" evidence="6">
    <location>
        <begin position="187"/>
        <end position="205"/>
    </location>
</feature>
<feature type="non-terminal residue" evidence="8">
    <location>
        <position position="616"/>
    </location>
</feature>
<feature type="transmembrane region" description="Helical" evidence="6">
    <location>
        <begin position="247"/>
        <end position="266"/>
    </location>
</feature>
<evidence type="ECO:0000256" key="6">
    <source>
        <dbReference type="SAM" id="Phobius"/>
    </source>
</evidence>
<dbReference type="Gene3D" id="1.20.1250.20">
    <property type="entry name" value="MFS general substrate transporter like domains"/>
    <property type="match status" value="2"/>
</dbReference>
<evidence type="ECO:0000256" key="3">
    <source>
        <dbReference type="ARBA" id="ARBA00022989"/>
    </source>
</evidence>
<proteinExistence type="predicted"/>
<feature type="transmembrane region" description="Helical" evidence="6">
    <location>
        <begin position="451"/>
        <end position="470"/>
    </location>
</feature>
<feature type="transmembrane region" description="Helical" evidence="6">
    <location>
        <begin position="278"/>
        <end position="295"/>
    </location>
</feature>
<dbReference type="GO" id="GO:0000329">
    <property type="term" value="C:fungal-type vacuole membrane"/>
    <property type="evidence" value="ECO:0007669"/>
    <property type="project" value="TreeGrafter"/>
</dbReference>
<evidence type="ECO:0000259" key="7">
    <source>
        <dbReference type="PROSITE" id="PS50850"/>
    </source>
</evidence>
<feature type="transmembrane region" description="Helical" evidence="6">
    <location>
        <begin position="422"/>
        <end position="444"/>
    </location>
</feature>
<dbReference type="InterPro" id="IPR011701">
    <property type="entry name" value="MFS"/>
</dbReference>
<dbReference type="OrthoDB" id="419537at2759"/>
<dbReference type="AlphaFoldDB" id="A0A381L272"/>
<keyword evidence="4 6" id="KW-0472">Membrane</keyword>
<dbReference type="EMBL" id="UIGY01000006">
    <property type="protein sequence ID" value="SUZ08014.1"/>
    <property type="molecule type" value="Genomic_DNA"/>
</dbReference>
<evidence type="ECO:0000256" key="5">
    <source>
        <dbReference type="SAM" id="MobiDB-lite"/>
    </source>
</evidence>
<feature type="transmembrane region" description="Helical" evidence="6">
    <location>
        <begin position="158"/>
        <end position="175"/>
    </location>
</feature>
<dbReference type="Pfam" id="PF07690">
    <property type="entry name" value="MFS_1"/>
    <property type="match status" value="1"/>
</dbReference>
<evidence type="ECO:0000256" key="1">
    <source>
        <dbReference type="ARBA" id="ARBA00004141"/>
    </source>
</evidence>
<feature type="transmembrane region" description="Helical" evidence="6">
    <location>
        <begin position="523"/>
        <end position="544"/>
    </location>
</feature>
<feature type="transmembrane region" description="Helical" evidence="6">
    <location>
        <begin position="482"/>
        <end position="502"/>
    </location>
</feature>
<dbReference type="PROSITE" id="PS50850">
    <property type="entry name" value="MFS"/>
    <property type="match status" value="1"/>
</dbReference>
<comment type="subcellular location">
    <subcellularLocation>
        <location evidence="1">Membrane</location>
        <topology evidence="1">Multi-pass membrane protein</topology>
    </subcellularLocation>
</comment>
<feature type="transmembrane region" description="Helical" evidence="6">
    <location>
        <begin position="344"/>
        <end position="366"/>
    </location>
</feature>
<gene>
    <name evidence="8" type="ORF">BGT96224V2_LOCUS1196</name>
</gene>
<keyword evidence="2 6" id="KW-0812">Transmembrane</keyword>
<accession>A0A381L272</accession>
<evidence type="ECO:0000256" key="2">
    <source>
        <dbReference type="ARBA" id="ARBA00022692"/>
    </source>
</evidence>
<dbReference type="GO" id="GO:0015174">
    <property type="term" value="F:basic amino acid transmembrane transporter activity"/>
    <property type="evidence" value="ECO:0007669"/>
    <property type="project" value="TreeGrafter"/>
</dbReference>
<dbReference type="InterPro" id="IPR020846">
    <property type="entry name" value="MFS_dom"/>
</dbReference>
<feature type="transmembrane region" description="Helical" evidence="6">
    <location>
        <begin position="118"/>
        <end position="138"/>
    </location>
</feature>
<feature type="domain" description="Major facilitator superfamily (MFS) profile" evidence="7">
    <location>
        <begin position="121"/>
        <end position="612"/>
    </location>
</feature>
<evidence type="ECO:0000313" key="8">
    <source>
        <dbReference type="EMBL" id="SUZ08014.1"/>
    </source>
</evidence>
<feature type="compositionally biased region" description="Polar residues" evidence="5">
    <location>
        <begin position="31"/>
        <end position="40"/>
    </location>
</feature>
<dbReference type="SUPFAM" id="SSF103473">
    <property type="entry name" value="MFS general substrate transporter"/>
    <property type="match status" value="1"/>
</dbReference>
<feature type="region of interest" description="Disordered" evidence="5">
    <location>
        <begin position="1"/>
        <end position="40"/>
    </location>
</feature>
<feature type="transmembrane region" description="Helical" evidence="6">
    <location>
        <begin position="387"/>
        <end position="410"/>
    </location>
</feature>
<evidence type="ECO:0000256" key="4">
    <source>
        <dbReference type="ARBA" id="ARBA00023136"/>
    </source>
</evidence>
<dbReference type="PANTHER" id="PTHR23501:SF67">
    <property type="entry name" value="MFS MULTIDRUG EFFLUX TRANSPORTER (EUROFUNG)"/>
    <property type="match status" value="1"/>
</dbReference>
<name>A0A381L272_BLUGR</name>
<sequence>MTGSSPQHTVDERTSLLRGRNLYPSPVPSDSPCSTDPTLNNTVDHPEIYTGITDANKIIAESNPEIQETNLKPSPTYGSFKNVARSTSVVTIGSDHTDRNDHVKPESPYLSGVSKKRFWVIFIMIMTSYFIACFDTTIMASSHPVITSYFHSSNSASWLSTAFMLTSTGFQPLFGGLSDTIGRRRPYMFSISIFLMATIWCALAGSMTSFIFARAMCGLGAGGIITMSTIIISDLVPIKIRGIYQSYINVAFGAGQASGVALGGWIADSVGWRWEFGIQVPLVLACCLTSFFVIPERLGLASDKEANNLWQAMKGFDFMGSSLLMTSTTFLILGLNLGGNIYSWTHPIVISSLVIFLISFPLFFYVESFAARPIMPLRIITKNPRAGLIFANATSAVVLSAVNFNIPLFFQAVMLQSATNSGLNLLAPSISASFAGVGVGFLITWTKHLKLFLVLGALISVMGCFGLSFIQRGLPTWVYLPFLMNVSIGQGLIFPTTFMSVLSVSEQSDQAVVASTLVLWRSIGNFIGISLSSLALQNSLIVFLNRYVQGPDRDNVIESVRKSIEVIKDLAPSYKEQVLDSYTAALRATFFLVLVMSIICLVTFSKVKLPRLGKAQ</sequence>
<keyword evidence="3 6" id="KW-1133">Transmembrane helix</keyword>
<dbReference type="PANTHER" id="PTHR23501">
    <property type="entry name" value="MAJOR FACILITATOR SUPERFAMILY"/>
    <property type="match status" value="1"/>
</dbReference>
<dbReference type="InterPro" id="IPR036259">
    <property type="entry name" value="MFS_trans_sf"/>
</dbReference>
<protein>
    <submittedName>
        <fullName evidence="8">Bgt-455</fullName>
    </submittedName>
</protein>
<feature type="transmembrane region" description="Helical" evidence="6">
    <location>
        <begin position="584"/>
        <end position="604"/>
    </location>
</feature>